<dbReference type="Gene3D" id="3.30.470.20">
    <property type="entry name" value="ATP-grasp fold, B domain"/>
    <property type="match status" value="1"/>
</dbReference>
<dbReference type="GO" id="GO:0005524">
    <property type="term" value="F:ATP binding"/>
    <property type="evidence" value="ECO:0007669"/>
    <property type="project" value="UniProtKB-UniRule"/>
</dbReference>
<protein>
    <submittedName>
        <fullName evidence="3">RimK family alpha-L-glutamate ligase</fullName>
    </submittedName>
</protein>
<gene>
    <name evidence="3" type="ORF">ACFQPE_11130</name>
</gene>
<feature type="domain" description="ATP-grasp" evidence="2">
    <location>
        <begin position="88"/>
        <end position="286"/>
    </location>
</feature>
<dbReference type="GeneID" id="79315997"/>
<keyword evidence="4" id="KW-1185">Reference proteome</keyword>
<accession>A0ABD6ABF4</accession>
<keyword evidence="3" id="KW-0436">Ligase</keyword>
<keyword evidence="1" id="KW-0547">Nucleotide-binding</keyword>
<evidence type="ECO:0000313" key="4">
    <source>
        <dbReference type="Proteomes" id="UP001596547"/>
    </source>
</evidence>
<dbReference type="PANTHER" id="PTHR21621:SF0">
    <property type="entry name" value="BETA-CITRYLGLUTAMATE SYNTHASE B-RELATED"/>
    <property type="match status" value="1"/>
</dbReference>
<dbReference type="RefSeq" id="WP_276303418.1">
    <property type="nucleotide sequence ID" value="NZ_CP119992.1"/>
</dbReference>
<evidence type="ECO:0000259" key="2">
    <source>
        <dbReference type="PROSITE" id="PS50975"/>
    </source>
</evidence>
<dbReference type="InterPro" id="IPR013651">
    <property type="entry name" value="ATP-grasp_RimK-type"/>
</dbReference>
<keyword evidence="1" id="KW-0067">ATP-binding</keyword>
<dbReference type="SUPFAM" id="SSF56059">
    <property type="entry name" value="Glutathione synthetase ATP-binding domain-like"/>
    <property type="match status" value="1"/>
</dbReference>
<comment type="caution">
    <text evidence="3">The sequence shown here is derived from an EMBL/GenBank/DDBJ whole genome shotgun (WGS) entry which is preliminary data.</text>
</comment>
<proteinExistence type="predicted"/>
<reference evidence="3 4" key="1">
    <citation type="journal article" date="2019" name="Int. J. Syst. Evol. Microbiol.">
        <title>The Global Catalogue of Microorganisms (GCM) 10K type strain sequencing project: providing services to taxonomists for standard genome sequencing and annotation.</title>
        <authorList>
            <consortium name="The Broad Institute Genomics Platform"/>
            <consortium name="The Broad Institute Genome Sequencing Center for Infectious Disease"/>
            <person name="Wu L."/>
            <person name="Ma J."/>
        </authorList>
    </citation>
    <scope>NUCLEOTIDE SEQUENCE [LARGE SCALE GENOMIC DNA]</scope>
    <source>
        <strain evidence="3 4">PSR21</strain>
    </source>
</reference>
<dbReference type="InterPro" id="IPR011761">
    <property type="entry name" value="ATP-grasp"/>
</dbReference>
<organism evidence="3 4">
    <name type="scientific">Halomarina halobia</name>
    <dbReference type="NCBI Taxonomy" id="3033386"/>
    <lineage>
        <taxon>Archaea</taxon>
        <taxon>Methanobacteriati</taxon>
        <taxon>Methanobacteriota</taxon>
        <taxon>Stenosarchaea group</taxon>
        <taxon>Halobacteria</taxon>
        <taxon>Halobacteriales</taxon>
        <taxon>Natronomonadaceae</taxon>
        <taxon>Halomarina</taxon>
    </lineage>
</organism>
<dbReference type="Proteomes" id="UP001596547">
    <property type="component" value="Unassembled WGS sequence"/>
</dbReference>
<name>A0ABD6ABF4_9EURY</name>
<dbReference type="AlphaFoldDB" id="A0ABD6ABF4"/>
<sequence length="289" mass="31492">MLRLAVATRAETYERIEAPLRKRGVEIGYANLAEGAVALADPTVESFDAGLVYPGRIPEGGVIDALLSVPWVNDRESILRSRHKAEALARLARADVPIPETVMLSSPVDEADLRTAFERFDPPVVVKPNSTTRGTGIAKVHDLDSLLGVADYLSLLHDFPATGDRSFLLQEYLPDARDYRAMVVDGRYAGAVERRLPERALAGGGWKHNVHRGAEATGAALPEDLRRLAEDAAAAIGIPYLGVDLLVTDDRAVVNETNARPTVDDETKYEPGFYDDLAGLIRRTAERGR</sequence>
<evidence type="ECO:0000313" key="3">
    <source>
        <dbReference type="EMBL" id="MFC7317334.1"/>
    </source>
</evidence>
<dbReference type="PROSITE" id="PS50975">
    <property type="entry name" value="ATP_GRASP"/>
    <property type="match status" value="1"/>
</dbReference>
<evidence type="ECO:0000256" key="1">
    <source>
        <dbReference type="PROSITE-ProRule" id="PRU00409"/>
    </source>
</evidence>
<dbReference type="InterPro" id="IPR013815">
    <property type="entry name" value="ATP_grasp_subdomain_1"/>
</dbReference>
<dbReference type="PANTHER" id="PTHR21621">
    <property type="entry name" value="RIBOSOMAL PROTEIN S6 MODIFICATION PROTEIN"/>
    <property type="match status" value="1"/>
</dbReference>
<dbReference type="Pfam" id="PF08443">
    <property type="entry name" value="RimK"/>
    <property type="match status" value="1"/>
</dbReference>
<dbReference type="GO" id="GO:0016874">
    <property type="term" value="F:ligase activity"/>
    <property type="evidence" value="ECO:0007669"/>
    <property type="project" value="UniProtKB-KW"/>
</dbReference>
<dbReference type="EMBL" id="JBHTBF010000002">
    <property type="protein sequence ID" value="MFC7317334.1"/>
    <property type="molecule type" value="Genomic_DNA"/>
</dbReference>
<dbReference type="Gene3D" id="3.30.1490.20">
    <property type="entry name" value="ATP-grasp fold, A domain"/>
    <property type="match status" value="1"/>
</dbReference>